<organism evidence="2 3">
    <name type="scientific">Clathrospora elynae</name>
    <dbReference type="NCBI Taxonomy" id="706981"/>
    <lineage>
        <taxon>Eukaryota</taxon>
        <taxon>Fungi</taxon>
        <taxon>Dikarya</taxon>
        <taxon>Ascomycota</taxon>
        <taxon>Pezizomycotina</taxon>
        <taxon>Dothideomycetes</taxon>
        <taxon>Pleosporomycetidae</taxon>
        <taxon>Pleosporales</taxon>
        <taxon>Diademaceae</taxon>
        <taxon>Clathrospora</taxon>
    </lineage>
</organism>
<feature type="compositionally biased region" description="Pro residues" evidence="1">
    <location>
        <begin position="148"/>
        <end position="157"/>
    </location>
</feature>
<keyword evidence="3" id="KW-1185">Reference proteome</keyword>
<dbReference type="AlphaFoldDB" id="A0A6A5SHV3"/>
<feature type="region of interest" description="Disordered" evidence="1">
    <location>
        <begin position="120"/>
        <end position="167"/>
    </location>
</feature>
<evidence type="ECO:0000313" key="2">
    <source>
        <dbReference type="EMBL" id="KAF1938959.1"/>
    </source>
</evidence>
<dbReference type="EMBL" id="ML976091">
    <property type="protein sequence ID" value="KAF1938959.1"/>
    <property type="molecule type" value="Genomic_DNA"/>
</dbReference>
<evidence type="ECO:0000313" key="3">
    <source>
        <dbReference type="Proteomes" id="UP000800038"/>
    </source>
</evidence>
<evidence type="ECO:0000256" key="1">
    <source>
        <dbReference type="SAM" id="MobiDB-lite"/>
    </source>
</evidence>
<reference evidence="2" key="1">
    <citation type="journal article" date="2020" name="Stud. Mycol.">
        <title>101 Dothideomycetes genomes: a test case for predicting lifestyles and emergence of pathogens.</title>
        <authorList>
            <person name="Haridas S."/>
            <person name="Albert R."/>
            <person name="Binder M."/>
            <person name="Bloem J."/>
            <person name="Labutti K."/>
            <person name="Salamov A."/>
            <person name="Andreopoulos B."/>
            <person name="Baker S."/>
            <person name="Barry K."/>
            <person name="Bills G."/>
            <person name="Bluhm B."/>
            <person name="Cannon C."/>
            <person name="Castanera R."/>
            <person name="Culley D."/>
            <person name="Daum C."/>
            <person name="Ezra D."/>
            <person name="Gonzalez J."/>
            <person name="Henrissat B."/>
            <person name="Kuo A."/>
            <person name="Liang C."/>
            <person name="Lipzen A."/>
            <person name="Lutzoni F."/>
            <person name="Magnuson J."/>
            <person name="Mondo S."/>
            <person name="Nolan M."/>
            <person name="Ohm R."/>
            <person name="Pangilinan J."/>
            <person name="Park H.-J."/>
            <person name="Ramirez L."/>
            <person name="Alfaro M."/>
            <person name="Sun H."/>
            <person name="Tritt A."/>
            <person name="Yoshinaga Y."/>
            <person name="Zwiers L.-H."/>
            <person name="Turgeon B."/>
            <person name="Goodwin S."/>
            <person name="Spatafora J."/>
            <person name="Crous P."/>
            <person name="Grigoriev I."/>
        </authorList>
    </citation>
    <scope>NUCLEOTIDE SEQUENCE</scope>
    <source>
        <strain evidence="2">CBS 161.51</strain>
    </source>
</reference>
<gene>
    <name evidence="2" type="ORF">EJ02DRAFT_457381</name>
</gene>
<protein>
    <submittedName>
        <fullName evidence="2">Uncharacterized protein</fullName>
    </submittedName>
</protein>
<feature type="compositionally biased region" description="Polar residues" evidence="1">
    <location>
        <begin position="126"/>
        <end position="146"/>
    </location>
</feature>
<feature type="non-terminal residue" evidence="2">
    <location>
        <position position="167"/>
    </location>
</feature>
<sequence length="167" mass="18700">MKATPRSTINNVKGRFLQRVVNREDPDAVEADLQRLLRPQAADNEEVDTMICLVGEALSIDPEWIRALENRQNITPLPPPEFSRAAGKQPIWETSSAEPLAMYMLSQIMVRLEKLEQPKGTLPTIDPTTTWDQSNSAPAAAFNTSHVPKPPKIPGPEPYTGRRNDYQ</sequence>
<accession>A0A6A5SHV3</accession>
<proteinExistence type="predicted"/>
<dbReference type="Proteomes" id="UP000800038">
    <property type="component" value="Unassembled WGS sequence"/>
</dbReference>
<name>A0A6A5SHV3_9PLEO</name>